<proteinExistence type="predicted"/>
<evidence type="ECO:0000313" key="1">
    <source>
        <dbReference type="EMBL" id="KPG13282.1"/>
    </source>
</evidence>
<evidence type="ECO:0000313" key="4">
    <source>
        <dbReference type="Proteomes" id="UP000037962"/>
    </source>
</evidence>
<dbReference type="EMBL" id="LJFO01000004">
    <property type="protein sequence ID" value="KPG13282.1"/>
    <property type="molecule type" value="Genomic_DNA"/>
</dbReference>
<comment type="caution">
    <text evidence="1">The sequence shown here is derived from an EMBL/GenBank/DDBJ whole genome shotgun (WGS) entry which is preliminary data.</text>
</comment>
<protein>
    <submittedName>
        <fullName evidence="1">Uncharacterized protein</fullName>
    </submittedName>
</protein>
<dbReference type="InterPro" id="IPR011032">
    <property type="entry name" value="GroES-like_sf"/>
</dbReference>
<dbReference type="Gene3D" id="3.90.180.10">
    <property type="entry name" value="Medium-chain alcohol dehydrogenases, catalytic domain"/>
    <property type="match status" value="1"/>
</dbReference>
<gene>
    <name evidence="1" type="ORF">AN908_11030</name>
    <name evidence="2" type="ORF">AN912_15240</name>
</gene>
<keyword evidence="4" id="KW-1185">Reference proteome</keyword>
<reference evidence="3 4" key="1">
    <citation type="submission" date="2015-09" db="EMBL/GenBank/DDBJ databases">
        <title>Genome Sequences of Mycobacterium immunogenum Isolates, Recuperated from a Chloraminated Drinking Water Distribution System Simulator Subjected to Episodes of Nitrification.</title>
        <authorList>
            <person name="Gomez-Alvarez V."/>
            <person name="Revetta R.P."/>
        </authorList>
    </citation>
    <scope>NUCLEOTIDE SEQUENCE [LARGE SCALE GENOMIC DNA]</scope>
    <source>
        <strain evidence="1 3">H008</strain>
        <strain evidence="2 4">H076</strain>
    </source>
</reference>
<evidence type="ECO:0000313" key="3">
    <source>
        <dbReference type="Proteomes" id="UP000037843"/>
    </source>
</evidence>
<sequence>MLRTFVIRILDTPINLSTTEFFGAAPAKPGISGCFVKFRGSVKAVGFTRFGDPDVLRELDLPDEEAGPGQIRVQVRYSGVNPSDTLRRSGCSRQVACAVELC</sequence>
<dbReference type="SUPFAM" id="SSF50129">
    <property type="entry name" value="GroES-like"/>
    <property type="match status" value="1"/>
</dbReference>
<name>A0A7V8LQK6_9MYCO</name>
<dbReference type="EMBL" id="LJFS01000018">
    <property type="protein sequence ID" value="KPG32877.1"/>
    <property type="molecule type" value="Genomic_DNA"/>
</dbReference>
<accession>A0A7V8LQK6</accession>
<dbReference type="Proteomes" id="UP000037843">
    <property type="component" value="Unassembled WGS sequence"/>
</dbReference>
<dbReference type="Proteomes" id="UP000037962">
    <property type="component" value="Unassembled WGS sequence"/>
</dbReference>
<evidence type="ECO:0000313" key="2">
    <source>
        <dbReference type="EMBL" id="KPG32877.1"/>
    </source>
</evidence>
<organism evidence="1 3">
    <name type="scientific">Mycobacteroides immunogenum</name>
    <dbReference type="NCBI Taxonomy" id="83262"/>
    <lineage>
        <taxon>Bacteria</taxon>
        <taxon>Bacillati</taxon>
        <taxon>Actinomycetota</taxon>
        <taxon>Actinomycetes</taxon>
        <taxon>Mycobacteriales</taxon>
        <taxon>Mycobacteriaceae</taxon>
        <taxon>Mycobacteroides</taxon>
    </lineage>
</organism>
<dbReference type="AlphaFoldDB" id="A0A7V8LQK6"/>
<dbReference type="KEGG" id="miz:BAB75_03240"/>